<dbReference type="InterPro" id="IPR011527">
    <property type="entry name" value="ABC1_TM_dom"/>
</dbReference>
<dbReference type="PANTHER" id="PTHR24221">
    <property type="entry name" value="ATP-BINDING CASSETTE SUB-FAMILY B"/>
    <property type="match status" value="1"/>
</dbReference>
<feature type="transmembrane region" description="Helical" evidence="5">
    <location>
        <begin position="77"/>
        <end position="94"/>
    </location>
</feature>
<dbReference type="InterPro" id="IPR003439">
    <property type="entry name" value="ABC_transporter-like_ATP-bd"/>
</dbReference>
<dbReference type="InterPro" id="IPR039421">
    <property type="entry name" value="Type_1_exporter"/>
</dbReference>
<dbReference type="PANTHER" id="PTHR24221:SF248">
    <property type="entry name" value="ABC TRANSPORTER TRANSMEMBRANE REGION"/>
    <property type="match status" value="1"/>
</dbReference>
<sequence>MEWNVSEIETNGLLKPEQNTDAESANSLLGQEEKQAFTDKVMVVMTGIMLTITGLALPLSMLMLYDRVVPNQTRSTLYSIFVILVLVGLFELLIKTLQKKIINYAAVNFEMKMHERMFSAILNANLSQYFKREQGEYLESVRDVGELKEFYSGQSLVAHINAFSAVITAVIIGMMEPFALIVPVIVIIGLAIMNRISDRKTQQILQQSRELESNSNSRLIEVIRSVDTLKGYAMESRVENWLRPLFKQRERLNFSHTLQVGEQDNRTQYISGLAVIMQVLVCAGLVIQGELSQGAMAAIVMLMNRFSGPLQQSFSYWSRYKQHKIYKNEIEQVLSLDEGQADNPHQLDDSFDLLVTQVNGKDVMRQYKLSPGMLVCVTGSNGGGKTRWLKRLAGYNFSSTKDVMVSGRPLNQYAESDWSKKVTYIDQETDFINASIIDNLTCFRPHLNSLALAICDAFKIRDEINLLSKGFYTQVTNGLKNTVPNKIAQSLLIVQAIVNGSHVVLLDNVDWISDEDYIRSLDQVIRTFSSRHIFVVSTHNPIIINNADLVISVEG</sequence>
<dbReference type="GO" id="GO:0016887">
    <property type="term" value="F:ATP hydrolysis activity"/>
    <property type="evidence" value="ECO:0007669"/>
    <property type="project" value="InterPro"/>
</dbReference>
<accession>A0A2T3NPK9</accession>
<reference evidence="7 8" key="1">
    <citation type="submission" date="2018-01" db="EMBL/GenBank/DDBJ databases">
        <title>Whole genome sequencing of Histamine producing bacteria.</title>
        <authorList>
            <person name="Butler K."/>
        </authorList>
    </citation>
    <scope>NUCLEOTIDE SEQUENCE [LARGE SCALE GENOMIC DNA]</scope>
    <source>
        <strain evidence="7 8">DSM 100436</strain>
    </source>
</reference>
<keyword evidence="8" id="KW-1185">Reference proteome</keyword>
<evidence type="ECO:0000313" key="7">
    <source>
        <dbReference type="EMBL" id="PSW18214.1"/>
    </source>
</evidence>
<comment type="caution">
    <text evidence="7">The sequence shown here is derived from an EMBL/GenBank/DDBJ whole genome shotgun (WGS) entry which is preliminary data.</text>
</comment>
<dbReference type="Pfam" id="PF00005">
    <property type="entry name" value="ABC_tran"/>
    <property type="match status" value="1"/>
</dbReference>
<dbReference type="InterPro" id="IPR027417">
    <property type="entry name" value="P-loop_NTPase"/>
</dbReference>
<dbReference type="GO" id="GO:0140359">
    <property type="term" value="F:ABC-type transporter activity"/>
    <property type="evidence" value="ECO:0007669"/>
    <property type="project" value="InterPro"/>
</dbReference>
<dbReference type="Pfam" id="PF00664">
    <property type="entry name" value="ABC_membrane"/>
    <property type="match status" value="1"/>
</dbReference>
<evidence type="ECO:0000256" key="3">
    <source>
        <dbReference type="ARBA" id="ARBA00022989"/>
    </source>
</evidence>
<dbReference type="AlphaFoldDB" id="A0A2T3NPK9"/>
<dbReference type="GO" id="GO:0034040">
    <property type="term" value="F:ATPase-coupled lipid transmembrane transporter activity"/>
    <property type="evidence" value="ECO:0007669"/>
    <property type="project" value="TreeGrafter"/>
</dbReference>
<feature type="transmembrane region" description="Helical" evidence="5">
    <location>
        <begin position="41"/>
        <end position="65"/>
    </location>
</feature>
<dbReference type="Gene3D" id="3.40.50.300">
    <property type="entry name" value="P-loop containing nucleotide triphosphate hydrolases"/>
    <property type="match status" value="1"/>
</dbReference>
<proteinExistence type="predicted"/>
<keyword evidence="3 5" id="KW-1133">Transmembrane helix</keyword>
<keyword evidence="4 5" id="KW-0472">Membrane</keyword>
<feature type="domain" description="ABC transmembrane type-1" evidence="6">
    <location>
        <begin position="41"/>
        <end position="322"/>
    </location>
</feature>
<comment type="subcellular location">
    <subcellularLocation>
        <location evidence="1">Cell membrane</location>
        <topology evidence="1">Multi-pass membrane protein</topology>
    </subcellularLocation>
</comment>
<evidence type="ECO:0000256" key="1">
    <source>
        <dbReference type="ARBA" id="ARBA00004651"/>
    </source>
</evidence>
<evidence type="ECO:0000256" key="4">
    <source>
        <dbReference type="ARBA" id="ARBA00023136"/>
    </source>
</evidence>
<evidence type="ECO:0000256" key="2">
    <source>
        <dbReference type="ARBA" id="ARBA00022692"/>
    </source>
</evidence>
<feature type="transmembrane region" description="Helical" evidence="5">
    <location>
        <begin position="156"/>
        <end position="172"/>
    </location>
</feature>
<dbReference type="SUPFAM" id="SSF52540">
    <property type="entry name" value="P-loop containing nucleoside triphosphate hydrolases"/>
    <property type="match status" value="1"/>
</dbReference>
<dbReference type="InterPro" id="IPR036640">
    <property type="entry name" value="ABC1_TM_sf"/>
</dbReference>
<keyword evidence="2 5" id="KW-0812">Transmembrane</keyword>
<feature type="transmembrane region" description="Helical" evidence="5">
    <location>
        <begin position="178"/>
        <end position="196"/>
    </location>
</feature>
<organism evidence="7 8">
    <name type="scientific">Photobacterium sanctipauli</name>
    <dbReference type="NCBI Taxonomy" id="1342794"/>
    <lineage>
        <taxon>Bacteria</taxon>
        <taxon>Pseudomonadati</taxon>
        <taxon>Pseudomonadota</taxon>
        <taxon>Gammaproteobacteria</taxon>
        <taxon>Vibrionales</taxon>
        <taxon>Vibrionaceae</taxon>
        <taxon>Photobacterium</taxon>
    </lineage>
</organism>
<evidence type="ECO:0000259" key="6">
    <source>
        <dbReference type="PROSITE" id="PS50929"/>
    </source>
</evidence>
<name>A0A2T3NPK9_9GAMM</name>
<feature type="transmembrane region" description="Helical" evidence="5">
    <location>
        <begin position="269"/>
        <end position="287"/>
    </location>
</feature>
<dbReference type="GO" id="GO:0005524">
    <property type="term" value="F:ATP binding"/>
    <property type="evidence" value="ECO:0007669"/>
    <property type="project" value="InterPro"/>
</dbReference>
<protein>
    <recommendedName>
        <fullName evidence="6">ABC transmembrane type-1 domain-containing protein</fullName>
    </recommendedName>
</protein>
<dbReference type="Gene3D" id="1.20.1560.10">
    <property type="entry name" value="ABC transporter type 1, transmembrane domain"/>
    <property type="match status" value="1"/>
</dbReference>
<dbReference type="PROSITE" id="PS50929">
    <property type="entry name" value="ABC_TM1F"/>
    <property type="match status" value="1"/>
</dbReference>
<dbReference type="EMBL" id="PYMA01000012">
    <property type="protein sequence ID" value="PSW18214.1"/>
    <property type="molecule type" value="Genomic_DNA"/>
</dbReference>
<dbReference type="Proteomes" id="UP000241771">
    <property type="component" value="Unassembled WGS sequence"/>
</dbReference>
<gene>
    <name evidence="7" type="ORF">C9I98_17700</name>
</gene>
<dbReference type="GO" id="GO:0005886">
    <property type="term" value="C:plasma membrane"/>
    <property type="evidence" value="ECO:0007669"/>
    <property type="project" value="UniProtKB-SubCell"/>
</dbReference>
<dbReference type="SUPFAM" id="SSF90123">
    <property type="entry name" value="ABC transporter transmembrane region"/>
    <property type="match status" value="1"/>
</dbReference>
<evidence type="ECO:0000256" key="5">
    <source>
        <dbReference type="SAM" id="Phobius"/>
    </source>
</evidence>
<evidence type="ECO:0000313" key="8">
    <source>
        <dbReference type="Proteomes" id="UP000241771"/>
    </source>
</evidence>